<sequence>MATAKSRLNELYQERDWGPLVFEQAPFAPDATKCVSILRAAPGTLSISAATFESAAYASTKKLKKAAEQELAVLALAHFDAHNAPALKAPVNLWEVLKEETAPKALFKNEVLRGYYAVSCKHWGGQLPLSFLLHSSAALRKALSKSYPNAGNDPSRQLQALLKWISETSEAPAEGILALAGDSLSFSRPELSQHEDICSRVNELNAQTYLFHDEVSRESVTAFLLPAAPEAPIREINMALGGCIYHTMAAALAPGSSPAQLIVLGKVGVEPMFRAMMYGLLPPGGAGGAESSSLLENARASRLSGKEVRGDALVANVYLSAEKDVMKYSDQLKALTNLEVLRARFDVPDAVTVQMTQMTPAGGDGAARPFAEACLQVAPGDAQGELAGALKAAKLEDSASWEEICARKNVVEEHLQDARTKQGRIRVGELNLDRFMSWMSRIPPEAEICQAGPLMLRLPRSIPAVNTSHLPKRKQWASAVSEG</sequence>
<dbReference type="EMBL" id="LGRX02016326">
    <property type="protein sequence ID" value="KAK3262297.1"/>
    <property type="molecule type" value="Genomic_DNA"/>
</dbReference>
<evidence type="ECO:0000313" key="1">
    <source>
        <dbReference type="EMBL" id="KAK3262297.1"/>
    </source>
</evidence>
<proteinExistence type="predicted"/>
<organism evidence="1 2">
    <name type="scientific">Cymbomonas tetramitiformis</name>
    <dbReference type="NCBI Taxonomy" id="36881"/>
    <lineage>
        <taxon>Eukaryota</taxon>
        <taxon>Viridiplantae</taxon>
        <taxon>Chlorophyta</taxon>
        <taxon>Pyramimonadophyceae</taxon>
        <taxon>Pyramimonadales</taxon>
        <taxon>Pyramimonadaceae</taxon>
        <taxon>Cymbomonas</taxon>
    </lineage>
</organism>
<accession>A0AAE0FM26</accession>
<comment type="caution">
    <text evidence="1">The sequence shown here is derived from an EMBL/GenBank/DDBJ whole genome shotgun (WGS) entry which is preliminary data.</text>
</comment>
<evidence type="ECO:0000313" key="2">
    <source>
        <dbReference type="Proteomes" id="UP001190700"/>
    </source>
</evidence>
<reference evidence="1 2" key="1">
    <citation type="journal article" date="2015" name="Genome Biol. Evol.">
        <title>Comparative Genomics of a Bacterivorous Green Alga Reveals Evolutionary Causalities and Consequences of Phago-Mixotrophic Mode of Nutrition.</title>
        <authorList>
            <person name="Burns J.A."/>
            <person name="Paasch A."/>
            <person name="Narechania A."/>
            <person name="Kim E."/>
        </authorList>
    </citation>
    <scope>NUCLEOTIDE SEQUENCE [LARGE SCALE GENOMIC DNA]</scope>
    <source>
        <strain evidence="1 2">PLY_AMNH</strain>
    </source>
</reference>
<name>A0AAE0FM26_9CHLO</name>
<keyword evidence="2" id="KW-1185">Reference proteome</keyword>
<gene>
    <name evidence="1" type="ORF">CYMTET_28835</name>
</gene>
<dbReference type="AlphaFoldDB" id="A0AAE0FM26"/>
<dbReference type="Proteomes" id="UP001190700">
    <property type="component" value="Unassembled WGS sequence"/>
</dbReference>
<protein>
    <submittedName>
        <fullName evidence="1">Uncharacterized protein</fullName>
    </submittedName>
</protein>